<accession>A0ABT0I8K7</accession>
<evidence type="ECO:0000313" key="3">
    <source>
        <dbReference type="Proteomes" id="UP001522868"/>
    </source>
</evidence>
<proteinExistence type="predicted"/>
<sequence>MPTPREPSPKVPTAPAGQRPGIEEAEAVLVEHYGRLVRLAHLVLPPALGRHRRVVAAHAVVQDALPHTPGPARAQGEGERSDGYVWVRERVLRAALRHERRTRRARPYPPRLPLVLGLRLSPHTGGAGELALGRALAQVPAAARAALALRLLEGLAEPETAAVLSAAGVADPDAAITAAGRLPGLSDGSARALLDAEEFDPNRVRLHPTDLLRRRYRARTAATAFVAALLAVSALTAVLASADRDGLPDDAKPAAPARTAAATFLTDPGTLRTTPAGRWADTTRLDFTAWPARGGRRGDQALLGRALSTWADGRRARTLTTTPGTAAAPPTGPAQLLFAADVDGTAVVLLHDAATDRVARYTEAAGAARPTLDIARADDASVTTAAALVLTRTPTAVRYLLAPWIAQSGTRDLLRPAEATRPFTAADGVTPPLPVPAAQGPCTSWPVLSLRSSAQIVERHAFLVTDLGEPSPAHLTHTPPPGGGAPSRQPREAVGRSALDSWARSACLLADLRGDGVRAVNDWVYARQTLPDRAGAAAWVCTRADTWSGPGSVRVQFQPPAAGRPRPGTVVAERRSTAACSRFGQHVVAGTRWRSPRGPWYALAAGSRHIARIRLSGGVSAEARGPVAAVRAAPGAPVRVTGYQSDGTPLAPLG</sequence>
<feature type="compositionally biased region" description="Pro residues" evidence="1">
    <location>
        <begin position="1"/>
        <end position="12"/>
    </location>
</feature>
<organism evidence="2 3">
    <name type="scientific">Streptomyces lichenis</name>
    <dbReference type="NCBI Taxonomy" id="2306967"/>
    <lineage>
        <taxon>Bacteria</taxon>
        <taxon>Bacillati</taxon>
        <taxon>Actinomycetota</taxon>
        <taxon>Actinomycetes</taxon>
        <taxon>Kitasatosporales</taxon>
        <taxon>Streptomycetaceae</taxon>
        <taxon>Streptomyces</taxon>
    </lineage>
</organism>
<feature type="region of interest" description="Disordered" evidence="1">
    <location>
        <begin position="468"/>
        <end position="496"/>
    </location>
</feature>
<reference evidence="2 3" key="1">
    <citation type="submission" date="2022-04" db="EMBL/GenBank/DDBJ databases">
        <title>Streptomyces sp. nov. LCR6-01 isolated from Lichen of Dirinaria sp.</title>
        <authorList>
            <person name="Kanchanasin P."/>
            <person name="Tanasupawat S."/>
            <person name="Phongsopitanun W."/>
        </authorList>
    </citation>
    <scope>NUCLEOTIDE SEQUENCE [LARGE SCALE GENOMIC DNA]</scope>
    <source>
        <strain evidence="2 3">LCR6-01</strain>
    </source>
</reference>
<evidence type="ECO:0000313" key="2">
    <source>
        <dbReference type="EMBL" id="MCK8677661.1"/>
    </source>
</evidence>
<dbReference type="Proteomes" id="UP001522868">
    <property type="component" value="Unassembled WGS sequence"/>
</dbReference>
<dbReference type="EMBL" id="JALPTH010000007">
    <property type="protein sequence ID" value="MCK8677661.1"/>
    <property type="molecule type" value="Genomic_DNA"/>
</dbReference>
<comment type="caution">
    <text evidence="2">The sequence shown here is derived from an EMBL/GenBank/DDBJ whole genome shotgun (WGS) entry which is preliminary data.</text>
</comment>
<gene>
    <name evidence="2" type="ORF">M1O15_09695</name>
</gene>
<name>A0ABT0I8K7_9ACTN</name>
<evidence type="ECO:0000256" key="1">
    <source>
        <dbReference type="SAM" id="MobiDB-lite"/>
    </source>
</evidence>
<evidence type="ECO:0008006" key="4">
    <source>
        <dbReference type="Google" id="ProtNLM"/>
    </source>
</evidence>
<feature type="region of interest" description="Disordered" evidence="1">
    <location>
        <begin position="1"/>
        <end position="20"/>
    </location>
</feature>
<dbReference type="RefSeq" id="WP_248632894.1">
    <property type="nucleotide sequence ID" value="NZ_JALPTH010000007.1"/>
</dbReference>
<protein>
    <recommendedName>
        <fullName evidence="4">DNA-directed RNA polymerase specialized sigma24 family protein</fullName>
    </recommendedName>
</protein>
<keyword evidence="3" id="KW-1185">Reference proteome</keyword>